<dbReference type="GO" id="GO:0004888">
    <property type="term" value="F:transmembrane signaling receptor activity"/>
    <property type="evidence" value="ECO:0007669"/>
    <property type="project" value="TreeGrafter"/>
</dbReference>
<dbReference type="GO" id="GO:0009897">
    <property type="term" value="C:external side of plasma membrane"/>
    <property type="evidence" value="ECO:0007669"/>
    <property type="project" value="TreeGrafter"/>
</dbReference>
<keyword evidence="2" id="KW-1015">Disulfide bond</keyword>
<dbReference type="InterPro" id="IPR013783">
    <property type="entry name" value="Ig-like_fold"/>
</dbReference>
<feature type="domain" description="Ig-like" evidence="3">
    <location>
        <begin position="207"/>
        <end position="293"/>
    </location>
</feature>
<dbReference type="SMART" id="SM00409">
    <property type="entry name" value="IG"/>
    <property type="match status" value="5"/>
</dbReference>
<evidence type="ECO:0000256" key="2">
    <source>
        <dbReference type="ARBA" id="ARBA00023157"/>
    </source>
</evidence>
<dbReference type="GO" id="GO:0007166">
    <property type="term" value="P:cell surface receptor signaling pathway"/>
    <property type="evidence" value="ECO:0007669"/>
    <property type="project" value="TreeGrafter"/>
</dbReference>
<dbReference type="InterPro" id="IPR036179">
    <property type="entry name" value="Ig-like_dom_sf"/>
</dbReference>
<evidence type="ECO:0000313" key="4">
    <source>
        <dbReference type="EMBL" id="VDK76959.1"/>
    </source>
</evidence>
<dbReference type="GO" id="GO:0006955">
    <property type="term" value="P:immune response"/>
    <property type="evidence" value="ECO:0007669"/>
    <property type="project" value="TreeGrafter"/>
</dbReference>
<keyword evidence="1" id="KW-0732">Signal</keyword>
<feature type="domain" description="Ig-like" evidence="3">
    <location>
        <begin position="331"/>
        <end position="390"/>
    </location>
</feature>
<dbReference type="InterPro" id="IPR050488">
    <property type="entry name" value="Ig_Fc_receptor"/>
</dbReference>
<evidence type="ECO:0000259" key="3">
    <source>
        <dbReference type="PROSITE" id="PS50835"/>
    </source>
</evidence>
<dbReference type="PANTHER" id="PTHR11481">
    <property type="entry name" value="IMMUNOGLOBULIN FC RECEPTOR"/>
    <property type="match status" value="1"/>
</dbReference>
<dbReference type="Gene3D" id="2.60.40.10">
    <property type="entry name" value="Immunoglobulins"/>
    <property type="match status" value="3"/>
</dbReference>
<feature type="domain" description="Ig-like" evidence="3">
    <location>
        <begin position="20"/>
        <end position="81"/>
    </location>
</feature>
<accession>A0A3P6T1J1</accession>
<reference evidence="4 5" key="1">
    <citation type="submission" date="2018-11" db="EMBL/GenBank/DDBJ databases">
        <authorList>
            <consortium name="Pathogen Informatics"/>
        </authorList>
    </citation>
    <scope>NUCLEOTIDE SEQUENCE [LARGE SCALE GENOMIC DNA]</scope>
</reference>
<protein>
    <recommendedName>
        <fullName evidence="3">Ig-like domain-containing protein</fullName>
    </recommendedName>
</protein>
<sequence length="730" mass="82356">MSIVRLSPQMEHRRPFYADCRLSPRPSVPVDYTWYFQDRVFSRGERLRIPELNDNNIGDYTCQARFRPAGGSTIERMAKISLRYNPSPSDGHTDPQTYWVSINPLTERPARGSPFYADCRLQPQPPHPVRLTCIRELNEYTVGDYTCQATIATPTGGPLTVNVTKTIFYAAAPSPDISGKLLSSRPGFYCIRDSVNNTVVIASFWGPQGRIQVNIVPLTQQVEYKRPFYANCRLTPRPSVPVDYTWYFQGRAVSRGERLSIPELNEHTVGEYTCEVVFKPTSGSTVEAKATISLQYHSPPSNGPIDNQTYWVIIDPLTGRPAQNAAYYADCRIQPRPPYPLRFAWYFKGRYHSDGQRLRIPELNDHTTGEYTCQVTITPPTGSPQVANATKAIYYGSVLPPAGADDQTYWVSIEPLTQRIEHRAPYLAECRVQPRPRYPVRFTWYFKGRYHSQGERLIIPELNEYTSGDYTCQAAIDRASGSPLLVNATRPVYYRNALPGRVFAHGERLSIPELDEKTVGDYMCQARFKPEGGSYVEMKATLSLWYTPPSADCCIDPQTYRLSINPLTERPARGSAYYADCRLQPEPLSAARFTWYFQGRYYSEGQRLSIRELNENTIGEYTCQATITTPTGPPLTVNVTRSVYYAKVPSPAVPGAAPEPAPGKLIPSCLGFHYIEECLKAPLPMCFVGTCRGSSFMEKHGLLSTELEQTRIAKKLLKKQSQGHLLLNHS</sequence>
<dbReference type="Pfam" id="PF13895">
    <property type="entry name" value="Ig_2"/>
    <property type="match status" value="1"/>
</dbReference>
<feature type="domain" description="Ig-like" evidence="3">
    <location>
        <begin position="557"/>
        <end position="640"/>
    </location>
</feature>
<dbReference type="Proteomes" id="UP000281553">
    <property type="component" value="Unassembled WGS sequence"/>
</dbReference>
<proteinExistence type="predicted"/>
<dbReference type="PANTHER" id="PTHR11481:SF60">
    <property type="entry name" value="IG-LIKE DOMAIN-CONTAINING PROTEIN"/>
    <property type="match status" value="1"/>
</dbReference>
<keyword evidence="5" id="KW-1185">Reference proteome</keyword>
<dbReference type="EMBL" id="UYRU01042660">
    <property type="protein sequence ID" value="VDK76959.1"/>
    <property type="molecule type" value="Genomic_DNA"/>
</dbReference>
<dbReference type="SUPFAM" id="SSF48726">
    <property type="entry name" value="Immunoglobulin"/>
    <property type="match status" value="2"/>
</dbReference>
<feature type="domain" description="Ig-like" evidence="3">
    <location>
        <begin position="430"/>
        <end position="489"/>
    </location>
</feature>
<dbReference type="PROSITE" id="PS50835">
    <property type="entry name" value="IG_LIKE"/>
    <property type="match status" value="5"/>
</dbReference>
<name>A0A3P6T1J1_DIBLA</name>
<evidence type="ECO:0000313" key="5">
    <source>
        <dbReference type="Proteomes" id="UP000281553"/>
    </source>
</evidence>
<evidence type="ECO:0000256" key="1">
    <source>
        <dbReference type="ARBA" id="ARBA00022729"/>
    </source>
</evidence>
<dbReference type="OrthoDB" id="6159398at2759"/>
<organism evidence="4 5">
    <name type="scientific">Dibothriocephalus latus</name>
    <name type="common">Fish tapeworm</name>
    <name type="synonym">Diphyllobothrium latum</name>
    <dbReference type="NCBI Taxonomy" id="60516"/>
    <lineage>
        <taxon>Eukaryota</taxon>
        <taxon>Metazoa</taxon>
        <taxon>Spiralia</taxon>
        <taxon>Lophotrochozoa</taxon>
        <taxon>Platyhelminthes</taxon>
        <taxon>Cestoda</taxon>
        <taxon>Eucestoda</taxon>
        <taxon>Diphyllobothriidea</taxon>
        <taxon>Diphyllobothriidae</taxon>
        <taxon>Dibothriocephalus</taxon>
    </lineage>
</organism>
<gene>
    <name evidence="4" type="ORF">DILT_LOCUS2816</name>
</gene>
<dbReference type="InterPro" id="IPR003599">
    <property type="entry name" value="Ig_sub"/>
</dbReference>
<dbReference type="InterPro" id="IPR007110">
    <property type="entry name" value="Ig-like_dom"/>
</dbReference>
<dbReference type="AlphaFoldDB" id="A0A3P6T1J1"/>